<dbReference type="InterPro" id="IPR006311">
    <property type="entry name" value="TAT_signal"/>
</dbReference>
<sequence length="643" mass="66568">MSTTRSTSIRTQVLGLAAAALTVGTLALTGSPAQAVGGIDGGNISNYGDVPTSVDVTAFGSGDALATWTRPVVGGTKVYAAIATDGVWGAAKTVTAAPVTDAHDAHAVANANGDLAVVWNQTTGGEEKVRGSRYLANGTWDGSTLLSPAFDLETVHSIDAGMDGAGRVHVAYEAVNNGEHRVQTTMWSPGVAPQLSALDDDSFEPSIDVNEAGDVLMSYFDSTNGTEVKATRRNASVGWLGPKSLSWIENVMDDTVAVLADNGEGAVMMGGMEDGKVRAVVTRVSPTGTLGFPQPLSAAGVNATWRDLAMSPNGTMQATWSAFENGGYVVRAAVAKPAQAFGTAGIADPGTTLSQDHRSLVSDGADQVVVHNDADQLNVRHHTNPVLPWSQYDAGATNGAFAADMDREGNVVAVGVVENAFNSYVQADFLDIAGPAAAVTAPGAVVGSPSFDVAWKVTDSLSGVKSTDVMVRTAAWNSGFGPQQVIADNTTTTSQPFAGTFGSTHCFQAQGTDKAGNLGFRSPERCTTVPLDDTALVGTKWKRTTKAGAFNNTATMTKKKGRKLTLTGIQARHLDLILTKATKGGKVKVYWNGTAVKTINLKGTGQVTVPVLDLGSVQTGTLKIKVVSKNGRKVTIDGIVAAK</sequence>
<protein>
    <submittedName>
        <fullName evidence="2">Uncharacterized protein</fullName>
    </submittedName>
</protein>
<dbReference type="EMBL" id="JACCBF010000001">
    <property type="protein sequence ID" value="NYD28580.1"/>
    <property type="molecule type" value="Genomic_DNA"/>
</dbReference>
<evidence type="ECO:0000313" key="3">
    <source>
        <dbReference type="Proteomes" id="UP000582231"/>
    </source>
</evidence>
<feature type="signal peptide" evidence="1">
    <location>
        <begin position="1"/>
        <end position="35"/>
    </location>
</feature>
<keyword evidence="1" id="KW-0732">Signal</keyword>
<dbReference type="Proteomes" id="UP000582231">
    <property type="component" value="Unassembled WGS sequence"/>
</dbReference>
<gene>
    <name evidence="2" type="ORF">BJ958_000126</name>
</gene>
<reference evidence="2 3" key="1">
    <citation type="submission" date="2020-07" db="EMBL/GenBank/DDBJ databases">
        <title>Sequencing the genomes of 1000 actinobacteria strains.</title>
        <authorList>
            <person name="Klenk H.-P."/>
        </authorList>
    </citation>
    <scope>NUCLEOTIDE SEQUENCE [LARGE SCALE GENOMIC DNA]</scope>
    <source>
        <strain evidence="2 3">DSM 19082</strain>
    </source>
</reference>
<organism evidence="2 3">
    <name type="scientific">Nocardioides kongjuensis</name>
    <dbReference type="NCBI Taxonomy" id="349522"/>
    <lineage>
        <taxon>Bacteria</taxon>
        <taxon>Bacillati</taxon>
        <taxon>Actinomycetota</taxon>
        <taxon>Actinomycetes</taxon>
        <taxon>Propionibacteriales</taxon>
        <taxon>Nocardioidaceae</taxon>
        <taxon>Nocardioides</taxon>
    </lineage>
</organism>
<dbReference type="AlphaFoldDB" id="A0A852RI86"/>
<name>A0A852RI86_9ACTN</name>
<dbReference type="RefSeq" id="WP_179724614.1">
    <property type="nucleotide sequence ID" value="NZ_BAABEF010000001.1"/>
</dbReference>
<evidence type="ECO:0000313" key="2">
    <source>
        <dbReference type="EMBL" id="NYD28580.1"/>
    </source>
</evidence>
<evidence type="ECO:0000256" key="1">
    <source>
        <dbReference type="SAM" id="SignalP"/>
    </source>
</evidence>
<keyword evidence="3" id="KW-1185">Reference proteome</keyword>
<feature type="chain" id="PRO_5032624414" evidence="1">
    <location>
        <begin position="36"/>
        <end position="643"/>
    </location>
</feature>
<accession>A0A852RI86</accession>
<proteinExistence type="predicted"/>
<dbReference type="PROSITE" id="PS51318">
    <property type="entry name" value="TAT"/>
    <property type="match status" value="1"/>
</dbReference>
<comment type="caution">
    <text evidence="2">The sequence shown here is derived from an EMBL/GenBank/DDBJ whole genome shotgun (WGS) entry which is preliminary data.</text>
</comment>